<dbReference type="HOGENOM" id="CLU_000604_1_3_6"/>
<name>E0WQQ5_9ENTR</name>
<dbReference type="InterPro" id="IPR045865">
    <property type="entry name" value="ACT-like_dom_sf"/>
</dbReference>
<accession>E0WQQ5</accession>
<dbReference type="SMART" id="SM00382">
    <property type="entry name" value="AAA"/>
    <property type="match status" value="1"/>
</dbReference>
<keyword evidence="6 11" id="KW-0067">ATP-binding</keyword>
<keyword evidence="4" id="KW-0997">Cell inner membrane</keyword>
<dbReference type="InterPro" id="IPR012692">
    <property type="entry name" value="ABC_MetN_proteobac"/>
</dbReference>
<evidence type="ECO:0000256" key="4">
    <source>
        <dbReference type="ARBA" id="ARBA00022519"/>
    </source>
</evidence>
<evidence type="ECO:0000256" key="3">
    <source>
        <dbReference type="ARBA" id="ARBA00022475"/>
    </source>
</evidence>
<evidence type="ECO:0000256" key="1">
    <source>
        <dbReference type="ARBA" id="ARBA00004417"/>
    </source>
</evidence>
<dbReference type="FunFam" id="3.40.50.300:FF:000233">
    <property type="entry name" value="Methionine import ATP-binding protein MetN"/>
    <property type="match status" value="1"/>
</dbReference>
<dbReference type="EMBL" id="GL379589">
    <property type="protein sequence ID" value="EFL92465.1"/>
    <property type="molecule type" value="Genomic_DNA"/>
</dbReference>
<dbReference type="PANTHER" id="PTHR43166:SF30">
    <property type="entry name" value="METHIONINE IMPORT ATP-BINDING PROTEIN METN"/>
    <property type="match status" value="1"/>
</dbReference>
<dbReference type="PROSITE" id="PS50893">
    <property type="entry name" value="ABC_TRANSPORTER_2"/>
    <property type="match status" value="1"/>
</dbReference>
<dbReference type="GO" id="GO:0005524">
    <property type="term" value="F:ATP binding"/>
    <property type="evidence" value="ECO:0007669"/>
    <property type="project" value="UniProtKB-KW"/>
</dbReference>
<evidence type="ECO:0000256" key="6">
    <source>
        <dbReference type="ARBA" id="ARBA00022840"/>
    </source>
</evidence>
<dbReference type="eggNOG" id="COG1135">
    <property type="taxonomic scope" value="Bacteria"/>
</dbReference>
<keyword evidence="8" id="KW-0029">Amino-acid transport</keyword>
<dbReference type="InterPro" id="IPR017871">
    <property type="entry name" value="ABC_transporter-like_CS"/>
</dbReference>
<dbReference type="SUPFAM" id="SSF52540">
    <property type="entry name" value="P-loop containing nucleoside triphosphate hydrolases"/>
    <property type="match status" value="1"/>
</dbReference>
<dbReference type="GO" id="GO:0016887">
    <property type="term" value="F:ATP hydrolysis activity"/>
    <property type="evidence" value="ECO:0007669"/>
    <property type="project" value="InterPro"/>
</dbReference>
<dbReference type="SMART" id="SM00930">
    <property type="entry name" value="NIL"/>
    <property type="match status" value="1"/>
</dbReference>
<feature type="domain" description="ABC transporter" evidence="10">
    <location>
        <begin position="65"/>
        <end position="304"/>
    </location>
</feature>
<evidence type="ECO:0000256" key="7">
    <source>
        <dbReference type="ARBA" id="ARBA00022967"/>
    </source>
</evidence>
<dbReference type="AlphaFoldDB" id="E0WQQ5"/>
<dbReference type="InterPro" id="IPR003593">
    <property type="entry name" value="AAA+_ATPase"/>
</dbReference>
<dbReference type="Gene3D" id="3.40.50.300">
    <property type="entry name" value="P-loop containing nucleotide triphosphate hydrolases"/>
    <property type="match status" value="1"/>
</dbReference>
<keyword evidence="2" id="KW-0813">Transport</keyword>
<dbReference type="Pfam" id="PF09383">
    <property type="entry name" value="NIL"/>
    <property type="match status" value="1"/>
</dbReference>
<dbReference type="GO" id="GO:0009276">
    <property type="term" value="C:Gram-negative-bacterium-type cell wall"/>
    <property type="evidence" value="ECO:0007669"/>
    <property type="project" value="InterPro"/>
</dbReference>
<dbReference type="PANTHER" id="PTHR43166">
    <property type="entry name" value="AMINO ACID IMPORT ATP-BINDING PROTEIN"/>
    <property type="match status" value="1"/>
</dbReference>
<keyword evidence="9" id="KW-0472">Membrane</keyword>
<evidence type="ECO:0000313" key="11">
    <source>
        <dbReference type="EMBL" id="EFL92465.1"/>
    </source>
</evidence>
<dbReference type="InterPro" id="IPR041701">
    <property type="entry name" value="MetN_ABC"/>
</dbReference>
<dbReference type="InterPro" id="IPR050086">
    <property type="entry name" value="MetN_ABC_transporter-like"/>
</dbReference>
<dbReference type="Proteomes" id="UP000005726">
    <property type="component" value="Unassembled WGS sequence"/>
</dbReference>
<evidence type="ECO:0000256" key="9">
    <source>
        <dbReference type="ARBA" id="ARBA00023136"/>
    </source>
</evidence>
<evidence type="ECO:0000313" key="12">
    <source>
        <dbReference type="Proteomes" id="UP000005726"/>
    </source>
</evidence>
<dbReference type="InterPro" id="IPR027417">
    <property type="entry name" value="P-loop_NTPase"/>
</dbReference>
<evidence type="ECO:0000256" key="5">
    <source>
        <dbReference type="ARBA" id="ARBA00022741"/>
    </source>
</evidence>
<keyword evidence="12" id="KW-1185">Reference proteome</keyword>
<proteinExistence type="predicted"/>
<comment type="subcellular location">
    <subcellularLocation>
        <location evidence="1">Cell inner membrane</location>
        <topology evidence="1">Peripheral membrane protein</topology>
    </subcellularLocation>
</comment>
<organism evidence="11 12">
    <name type="scientific">Candidatus Regiella insecticola LSR1</name>
    <dbReference type="NCBI Taxonomy" id="663321"/>
    <lineage>
        <taxon>Bacteria</taxon>
        <taxon>Pseudomonadati</taxon>
        <taxon>Pseudomonadota</taxon>
        <taxon>Gammaproteobacteria</taxon>
        <taxon>Enterobacterales</taxon>
        <taxon>Enterobacteriaceae</taxon>
        <taxon>aphid secondary symbionts</taxon>
        <taxon>Candidatus Regiella</taxon>
    </lineage>
</organism>
<keyword evidence="3" id="KW-1003">Cell membrane</keyword>
<dbReference type="PROSITE" id="PS00211">
    <property type="entry name" value="ABC_TRANSPORTER_1"/>
    <property type="match status" value="1"/>
</dbReference>
<keyword evidence="5" id="KW-0547">Nucleotide-binding</keyword>
<dbReference type="GO" id="GO:0033232">
    <property type="term" value="F:ABC-type D-methionine transporter activity"/>
    <property type="evidence" value="ECO:0007669"/>
    <property type="project" value="InterPro"/>
</dbReference>
<gene>
    <name evidence="11" type="primary">metN</name>
    <name evidence="11" type="ORF">REG_0242</name>
</gene>
<dbReference type="STRING" id="663321.REG_0242"/>
<dbReference type="SUPFAM" id="SSF55021">
    <property type="entry name" value="ACT-like"/>
    <property type="match status" value="1"/>
</dbReference>
<dbReference type="InterPro" id="IPR003439">
    <property type="entry name" value="ABC_transporter-like_ATP-bd"/>
</dbReference>
<dbReference type="GO" id="GO:0005886">
    <property type="term" value="C:plasma membrane"/>
    <property type="evidence" value="ECO:0007669"/>
    <property type="project" value="UniProtKB-SubCell"/>
</dbReference>
<keyword evidence="7" id="KW-1278">Translocase</keyword>
<dbReference type="CDD" id="cd03258">
    <property type="entry name" value="ABC_MetN_methionine_transporter"/>
    <property type="match status" value="1"/>
</dbReference>
<dbReference type="InterPro" id="IPR018449">
    <property type="entry name" value="NIL_domain"/>
</dbReference>
<reference evidence="11" key="1">
    <citation type="journal article" date="2009" name="Environ. Microbiol.">
        <title>Dynamics of genome evolution in facultative symbionts of aphids.</title>
        <authorList>
            <person name="Degnan P.H."/>
            <person name="Leonardo T.E."/>
            <person name="Cass B.N."/>
            <person name="Hurwitz B."/>
            <person name="Stern D."/>
            <person name="Gibbs R.A."/>
            <person name="Richards S."/>
            <person name="Moran N.A."/>
        </authorList>
    </citation>
    <scope>NUCLEOTIDE SEQUENCE [LARGE SCALE GENOMIC DNA]</scope>
    <source>
        <strain evidence="11">LSR1</strain>
    </source>
</reference>
<dbReference type="NCBIfam" id="TIGR02314">
    <property type="entry name" value="ABC_MetN"/>
    <property type="match status" value="1"/>
</dbReference>
<sequence>MKPPRCWLRGSPESRSLSTLIGLTPWPPSGNFKGKGYICQLAADFIFHRTIYSAIEAYNSKNNMIRFLHISKVFQQGSRVINALSDVNFHVPAGQIYGVIGSSGAGKSTLIRCANMLERPTSGQVLIDRQDLTKLSDWQLMKNRRQIGMIFQHFNLLSSRNVFDNIALPLELNNLPKAEIKKRVSELLALVGLIDKQYTYPINLSGGQKQRVAIARALANNPKILLCDEATSALDPATTRSILKLLKDINRRLGLTILLITHEMDVVKCICDQVAIIDAGKLIEQNSVSEIFSHPQTPLAQQFIQSTLHLDIPDDYTQRIQMQPTTDNVLLLKLAFTGQSVNAPLISQAVRKFDIDISILSSQIDYAGGVKFGVMLAEIHGLEQNRSAAIAFLQHHHVKIEVLGYV</sequence>
<evidence type="ECO:0000256" key="2">
    <source>
        <dbReference type="ARBA" id="ARBA00022448"/>
    </source>
</evidence>
<evidence type="ECO:0000256" key="8">
    <source>
        <dbReference type="ARBA" id="ARBA00022970"/>
    </source>
</evidence>
<evidence type="ECO:0000259" key="10">
    <source>
        <dbReference type="PROSITE" id="PS50893"/>
    </source>
</evidence>
<dbReference type="Gene3D" id="3.30.70.260">
    <property type="match status" value="1"/>
</dbReference>
<protein>
    <submittedName>
        <fullName evidence="11">DL-methionine transporter ATP-binding subunit</fullName>
    </submittedName>
</protein>
<dbReference type="Pfam" id="PF00005">
    <property type="entry name" value="ABC_tran"/>
    <property type="match status" value="1"/>
</dbReference>